<evidence type="ECO:0000313" key="1">
    <source>
        <dbReference type="EMBL" id="SBQ36152.1"/>
    </source>
</evidence>
<protein>
    <submittedName>
        <fullName evidence="1">Uncharacterized protein</fullName>
    </submittedName>
</protein>
<dbReference type="AlphaFoldDB" id="A0A1A8DQ70"/>
<reference evidence="1" key="1">
    <citation type="submission" date="2016-05" db="EMBL/GenBank/DDBJ databases">
        <authorList>
            <person name="Lavstsen T."/>
            <person name="Jespersen J.S."/>
        </authorList>
    </citation>
    <scope>NUCLEOTIDE SEQUENCE</scope>
    <source>
        <tissue evidence="1">Brain</tissue>
    </source>
</reference>
<proteinExistence type="predicted"/>
<feature type="non-terminal residue" evidence="1">
    <location>
        <position position="59"/>
    </location>
</feature>
<dbReference type="EMBL" id="HAEA01007672">
    <property type="protein sequence ID" value="SBQ36152.1"/>
    <property type="molecule type" value="Transcribed_RNA"/>
</dbReference>
<accession>A0A1A8DQ70</accession>
<name>A0A1A8DQ70_NOTKA</name>
<gene>
    <name evidence="1" type="primary">Nfu_g_1_010248</name>
</gene>
<organism evidence="1">
    <name type="scientific">Nothobranchius kadleci</name>
    <name type="common">African annual killifish</name>
    <dbReference type="NCBI Taxonomy" id="1051664"/>
    <lineage>
        <taxon>Eukaryota</taxon>
        <taxon>Metazoa</taxon>
        <taxon>Chordata</taxon>
        <taxon>Craniata</taxon>
        <taxon>Vertebrata</taxon>
        <taxon>Euteleostomi</taxon>
        <taxon>Actinopterygii</taxon>
        <taxon>Neopterygii</taxon>
        <taxon>Teleostei</taxon>
        <taxon>Neoteleostei</taxon>
        <taxon>Acanthomorphata</taxon>
        <taxon>Ovalentaria</taxon>
        <taxon>Atherinomorphae</taxon>
        <taxon>Cyprinodontiformes</taxon>
        <taxon>Nothobranchiidae</taxon>
        <taxon>Nothobranchius</taxon>
    </lineage>
</organism>
<sequence>MNMHKLHECCSAMCGALSEHRSPMQMRIISVDFFFQRLLRGPSHSCAMQHVADIRACHY</sequence>
<reference evidence="1" key="2">
    <citation type="submission" date="2016-06" db="EMBL/GenBank/DDBJ databases">
        <title>The genome of a short-lived fish provides insights into sex chromosome evolution and the genetic control of aging.</title>
        <authorList>
            <person name="Reichwald K."/>
            <person name="Felder M."/>
            <person name="Petzold A."/>
            <person name="Koch P."/>
            <person name="Groth M."/>
            <person name="Platzer M."/>
        </authorList>
    </citation>
    <scope>NUCLEOTIDE SEQUENCE</scope>
    <source>
        <tissue evidence="1">Brain</tissue>
    </source>
</reference>